<name>A0A6S7CPI7_9BURK</name>
<dbReference type="RefSeq" id="WP_175104449.1">
    <property type="nucleotide sequence ID" value="NZ_CADIKM010000006.1"/>
</dbReference>
<sequence length="136" mass="14755">MNAKELAQKLNGSQYPFEVGSVIRAEAKAAGLVIVYGASDDLMEFDGAIRDELGAYEGTTAHLDSTGLLENGCDNDECPHFEKLKAKAATIEAVWDDGTYSWTYQTAIPHETFEVLEGDEKYCRGIVFALADVVAA</sequence>
<keyword evidence="2" id="KW-1185">Reference proteome</keyword>
<proteinExistence type="predicted"/>
<dbReference type="AlphaFoldDB" id="A0A6S7CPI7"/>
<reference evidence="1 2" key="1">
    <citation type="submission" date="2020-04" db="EMBL/GenBank/DDBJ databases">
        <authorList>
            <person name="De Canck E."/>
        </authorList>
    </citation>
    <scope>NUCLEOTIDE SEQUENCE [LARGE SCALE GENOMIC DNA]</scope>
    <source>
        <strain evidence="1 2">LMG 28138</strain>
    </source>
</reference>
<gene>
    <name evidence="1" type="ORF">LMG28138_01851</name>
</gene>
<organism evidence="1 2">
    <name type="scientific">Pararobbsia alpina</name>
    <dbReference type="NCBI Taxonomy" id="621374"/>
    <lineage>
        <taxon>Bacteria</taxon>
        <taxon>Pseudomonadati</taxon>
        <taxon>Pseudomonadota</taxon>
        <taxon>Betaproteobacteria</taxon>
        <taxon>Burkholderiales</taxon>
        <taxon>Burkholderiaceae</taxon>
        <taxon>Pararobbsia</taxon>
    </lineage>
</organism>
<dbReference type="EMBL" id="CADIKM010000006">
    <property type="protein sequence ID" value="CAB3784649.1"/>
    <property type="molecule type" value="Genomic_DNA"/>
</dbReference>
<evidence type="ECO:0000313" key="1">
    <source>
        <dbReference type="EMBL" id="CAB3784649.1"/>
    </source>
</evidence>
<dbReference type="Proteomes" id="UP000494115">
    <property type="component" value="Unassembled WGS sequence"/>
</dbReference>
<evidence type="ECO:0000313" key="2">
    <source>
        <dbReference type="Proteomes" id="UP000494115"/>
    </source>
</evidence>
<protein>
    <submittedName>
        <fullName evidence="1">Uncharacterized protein</fullName>
    </submittedName>
</protein>
<accession>A0A6S7CPI7</accession>